<dbReference type="SUPFAM" id="SSF53335">
    <property type="entry name" value="S-adenosyl-L-methionine-dependent methyltransferases"/>
    <property type="match status" value="1"/>
</dbReference>
<comment type="caution">
    <text evidence="1">The sequence shown here is derived from an EMBL/GenBank/DDBJ whole genome shotgun (WGS) entry which is preliminary data.</text>
</comment>
<dbReference type="Proteomes" id="UP000624701">
    <property type="component" value="Unassembled WGS sequence"/>
</dbReference>
<organism evidence="1 2">
    <name type="scientific">Winogradskyella haliclonae</name>
    <dbReference type="NCBI Taxonomy" id="2048558"/>
    <lineage>
        <taxon>Bacteria</taxon>
        <taxon>Pseudomonadati</taxon>
        <taxon>Bacteroidota</taxon>
        <taxon>Flavobacteriia</taxon>
        <taxon>Flavobacteriales</taxon>
        <taxon>Flavobacteriaceae</taxon>
        <taxon>Winogradskyella</taxon>
    </lineage>
</organism>
<evidence type="ECO:0000313" key="2">
    <source>
        <dbReference type="Proteomes" id="UP000624701"/>
    </source>
</evidence>
<dbReference type="Pfam" id="PF13578">
    <property type="entry name" value="Methyltransf_24"/>
    <property type="match status" value="1"/>
</dbReference>
<gene>
    <name evidence="1" type="ORF">GCM10011444_23620</name>
</gene>
<evidence type="ECO:0000313" key="1">
    <source>
        <dbReference type="EMBL" id="GGI58053.1"/>
    </source>
</evidence>
<dbReference type="Gene3D" id="3.40.50.150">
    <property type="entry name" value="Vaccinia Virus protein VP39"/>
    <property type="match status" value="1"/>
</dbReference>
<dbReference type="RefSeq" id="WP_188374958.1">
    <property type="nucleotide sequence ID" value="NZ_BMDQ01000003.1"/>
</dbReference>
<name>A0ABQ2C2S3_9FLAO</name>
<dbReference type="InterPro" id="IPR029063">
    <property type="entry name" value="SAM-dependent_MTases_sf"/>
</dbReference>
<accession>A0ABQ2C2S3</accession>
<reference evidence="2" key="1">
    <citation type="journal article" date="2019" name="Int. J. Syst. Evol. Microbiol.">
        <title>The Global Catalogue of Microorganisms (GCM) 10K type strain sequencing project: providing services to taxonomists for standard genome sequencing and annotation.</title>
        <authorList>
            <consortium name="The Broad Institute Genomics Platform"/>
            <consortium name="The Broad Institute Genome Sequencing Center for Infectious Disease"/>
            <person name="Wu L."/>
            <person name="Ma J."/>
        </authorList>
    </citation>
    <scope>NUCLEOTIDE SEQUENCE [LARGE SCALE GENOMIC DNA]</scope>
    <source>
        <strain evidence="2">CCM 8681</strain>
    </source>
</reference>
<proteinExistence type="predicted"/>
<dbReference type="EMBL" id="BMDQ01000003">
    <property type="protein sequence ID" value="GGI58053.1"/>
    <property type="molecule type" value="Genomic_DNA"/>
</dbReference>
<protein>
    <submittedName>
        <fullName evidence="1">O-methyltransferase</fullName>
    </submittedName>
</protein>
<keyword evidence="2" id="KW-1185">Reference proteome</keyword>
<sequence length="256" mass="29588">MYQILAYITFLLKSTNQHGVHSPFVYDFITKCLYDKRHYEAYGKLKAYRKQLLQSKDILEIKDFGAGSKRMSANKRSVSKMVKNSSSSFKYTKLLFRISKYFQFKDTLELGTSLGVGAQALSLGNINNQIVTIEGCPNTFQYSKNKFKALKLSNISCINSDFKSAITQLDETTFDCIFFDGHHNREATLAYFNVLISKTHNDSMFIFDDIYWSKDMTQAWNDIISNPRVTASIDCFNLGFVFFRKEQAKQHFTIRL</sequence>